<dbReference type="InterPro" id="IPR021853">
    <property type="entry name" value="DUF3460"/>
</dbReference>
<dbReference type="HOGENOM" id="CLU_188971_1_1_4"/>
<protein>
    <recommendedName>
        <fullName evidence="3">DUF3460 domain-containing protein</fullName>
    </recommendedName>
</protein>
<dbReference type="STRING" id="1565605.PG1C_03430"/>
<name>A0A0C5J808_9PROT</name>
<accession>A0A0C5J808</accession>
<dbReference type="EMBL" id="CP010554">
    <property type="protein sequence ID" value="AJP47774.1"/>
    <property type="molecule type" value="Genomic_DNA"/>
</dbReference>
<evidence type="ECO:0008006" key="3">
    <source>
        <dbReference type="Google" id="ProtNLM"/>
    </source>
</evidence>
<evidence type="ECO:0000313" key="2">
    <source>
        <dbReference type="Proteomes" id="UP000061603"/>
    </source>
</evidence>
<dbReference type="KEGG" id="rbu:PG1C_03430"/>
<sequence length="62" mass="7243">MAQYESEFTQFMRDWMAAHPEQAAEQQAGRALWWDKAPRPLETIAHDAAARVAVKPYYYDIN</sequence>
<dbReference type="Pfam" id="PF11943">
    <property type="entry name" value="DUF3460"/>
    <property type="match status" value="1"/>
</dbReference>
<organism evidence="1 2">
    <name type="scientific">Rugosibacter aromaticivorans</name>
    <dbReference type="NCBI Taxonomy" id="1565605"/>
    <lineage>
        <taxon>Bacteria</taxon>
        <taxon>Pseudomonadati</taxon>
        <taxon>Pseudomonadota</taxon>
        <taxon>Betaproteobacteria</taxon>
        <taxon>Nitrosomonadales</taxon>
        <taxon>Sterolibacteriaceae</taxon>
        <taxon>Rugosibacter</taxon>
    </lineage>
</organism>
<proteinExistence type="predicted"/>
<gene>
    <name evidence="1" type="ORF">PG1C_03430</name>
</gene>
<dbReference type="Proteomes" id="UP000061603">
    <property type="component" value="Chromosome"/>
</dbReference>
<evidence type="ECO:0000313" key="1">
    <source>
        <dbReference type="EMBL" id="AJP47774.1"/>
    </source>
</evidence>
<keyword evidence="2" id="KW-1185">Reference proteome</keyword>
<reference evidence="1 2" key="1">
    <citation type="journal article" date="2015" name="Genome Announc.">
        <title>Complete Genome Sequence of a Novel Bacterium within the Family Rhodocyclaceae That Degrades Polycyclic Aromatic Hydrocarbons.</title>
        <authorList>
            <person name="Singleton D.R."/>
            <person name="Dickey A.N."/>
            <person name="Scholl E.H."/>
            <person name="Wright F.A."/>
            <person name="Aitken M.D."/>
        </authorList>
    </citation>
    <scope>NUCLEOTIDE SEQUENCE [LARGE SCALE GENOMIC DNA]</scope>
    <source>
        <strain evidence="2">PG1-Ca6</strain>
    </source>
</reference>
<dbReference type="RefSeq" id="WP_202636038.1">
    <property type="nucleotide sequence ID" value="NZ_CP010554.1"/>
</dbReference>
<dbReference type="AlphaFoldDB" id="A0A0C5J808"/>